<proteinExistence type="predicted"/>
<comment type="caution">
    <text evidence="2">The sequence shown here is derived from an EMBL/GenBank/DDBJ whole genome shotgun (WGS) entry which is preliminary data.</text>
</comment>
<protein>
    <recommendedName>
        <fullName evidence="1">Farnesoic acid O-methyl transferase domain-containing protein</fullName>
    </recommendedName>
</protein>
<dbReference type="PANTHER" id="PTHR47457:SF1">
    <property type="entry name" value="BTB DOMAIN-CONTAINING PROTEIN-RELATED"/>
    <property type="match status" value="1"/>
</dbReference>
<dbReference type="PANTHER" id="PTHR47457">
    <property type="entry name" value="OS05G0345500 PROTEIN"/>
    <property type="match status" value="1"/>
</dbReference>
<gene>
    <name evidence="2" type="ORF">FSP39_010177</name>
</gene>
<sequence length="130" mass="14623">YIDLEPFGITGKGRTALIFSSDACKTMWIGLMPDKHDTSSMYDISLGRGGNKFLAIEKDGKEKKRVKSSILDCTPKELWITWKDGRIAVGEGTDIAKNVVMEWTDDDPLDVNDIGLSSWDKEWTFQNFGL</sequence>
<dbReference type="InterPro" id="IPR022041">
    <property type="entry name" value="Methyltransf_FA"/>
</dbReference>
<evidence type="ECO:0000259" key="1">
    <source>
        <dbReference type="Pfam" id="PF12248"/>
    </source>
</evidence>
<dbReference type="Pfam" id="PF12248">
    <property type="entry name" value="Methyltransf_FA"/>
    <property type="match status" value="1"/>
</dbReference>
<feature type="non-terminal residue" evidence="2">
    <location>
        <position position="1"/>
    </location>
</feature>
<evidence type="ECO:0000313" key="3">
    <source>
        <dbReference type="Proteomes" id="UP001186944"/>
    </source>
</evidence>
<dbReference type="Proteomes" id="UP001186944">
    <property type="component" value="Unassembled WGS sequence"/>
</dbReference>
<keyword evidence="3" id="KW-1185">Reference proteome</keyword>
<name>A0AA88Y217_PINIB</name>
<dbReference type="AlphaFoldDB" id="A0AA88Y217"/>
<dbReference type="EMBL" id="VSWD01000011">
    <property type="protein sequence ID" value="KAK3087753.1"/>
    <property type="molecule type" value="Genomic_DNA"/>
</dbReference>
<evidence type="ECO:0000313" key="2">
    <source>
        <dbReference type="EMBL" id="KAK3087753.1"/>
    </source>
</evidence>
<accession>A0AA88Y217</accession>
<reference evidence="2" key="1">
    <citation type="submission" date="2019-08" db="EMBL/GenBank/DDBJ databases">
        <title>The improved chromosome-level genome for the pearl oyster Pinctada fucata martensii using PacBio sequencing and Hi-C.</title>
        <authorList>
            <person name="Zheng Z."/>
        </authorList>
    </citation>
    <scope>NUCLEOTIDE SEQUENCE</scope>
    <source>
        <strain evidence="2">ZZ-2019</strain>
        <tissue evidence="2">Adductor muscle</tissue>
    </source>
</reference>
<feature type="domain" description="Farnesoic acid O-methyl transferase" evidence="1">
    <location>
        <begin position="11"/>
        <end position="126"/>
    </location>
</feature>
<organism evidence="2 3">
    <name type="scientific">Pinctada imbricata</name>
    <name type="common">Atlantic pearl-oyster</name>
    <name type="synonym">Pinctada martensii</name>
    <dbReference type="NCBI Taxonomy" id="66713"/>
    <lineage>
        <taxon>Eukaryota</taxon>
        <taxon>Metazoa</taxon>
        <taxon>Spiralia</taxon>
        <taxon>Lophotrochozoa</taxon>
        <taxon>Mollusca</taxon>
        <taxon>Bivalvia</taxon>
        <taxon>Autobranchia</taxon>
        <taxon>Pteriomorphia</taxon>
        <taxon>Pterioida</taxon>
        <taxon>Pterioidea</taxon>
        <taxon>Pteriidae</taxon>
        <taxon>Pinctada</taxon>
    </lineage>
</organism>